<evidence type="ECO:0000313" key="3">
    <source>
        <dbReference type="Proteomes" id="UP000789706"/>
    </source>
</evidence>
<feature type="domain" description="Protein kinase" evidence="1">
    <location>
        <begin position="1"/>
        <end position="279"/>
    </location>
</feature>
<evidence type="ECO:0000313" key="2">
    <source>
        <dbReference type="EMBL" id="CAG8620799.1"/>
    </source>
</evidence>
<name>A0A9N9CYH0_9GLOM</name>
<protein>
    <submittedName>
        <fullName evidence="2">7700_t:CDS:1</fullName>
    </submittedName>
</protein>
<dbReference type="AlphaFoldDB" id="A0A9N9CYH0"/>
<dbReference type="PROSITE" id="PS50011">
    <property type="entry name" value="PROTEIN_KINASE_DOM"/>
    <property type="match status" value="1"/>
</dbReference>
<evidence type="ECO:0000259" key="1">
    <source>
        <dbReference type="PROSITE" id="PS50011"/>
    </source>
</evidence>
<dbReference type="PANTHER" id="PTHR44329">
    <property type="entry name" value="SERINE/THREONINE-PROTEIN KINASE TNNI3K-RELATED"/>
    <property type="match status" value="1"/>
</dbReference>
<dbReference type="InterPro" id="IPR051681">
    <property type="entry name" value="Ser/Thr_Kinases-Pseudokinases"/>
</dbReference>
<sequence>MSFSNKDLTRIAEDRKIQKFHYNNFEDIEAIARGGFGAVNNLDWKTKIKMAQDITNGLCYMHKANIVRDLHSKNVLVHEAGGIYAYSDPGYIRNYIMYKRSKASDIYSLGVLFWELSSGRPPFNNKDDFEILEMVKSDNPKQRPTIENICDSLENIRFENIYHNSNKNNQYIQVEVYANNQLNKFKPMKSYNRDSISIISIESNNKFSFGTSISLENLEIAVIGNSGESYDQEWLNNELKKIYGHDVFENLEEIDCWKQDPDQRPVIEKVIQDLEHVKTIVESIGSI</sequence>
<dbReference type="Proteomes" id="UP000789706">
    <property type="component" value="Unassembled WGS sequence"/>
</dbReference>
<dbReference type="GO" id="GO:0004674">
    <property type="term" value="F:protein serine/threonine kinase activity"/>
    <property type="evidence" value="ECO:0007669"/>
    <property type="project" value="TreeGrafter"/>
</dbReference>
<dbReference type="EMBL" id="CAJVPK010002930">
    <property type="protein sequence ID" value="CAG8620799.1"/>
    <property type="molecule type" value="Genomic_DNA"/>
</dbReference>
<dbReference type="Pfam" id="PF07714">
    <property type="entry name" value="PK_Tyr_Ser-Thr"/>
    <property type="match status" value="2"/>
</dbReference>
<organism evidence="2 3">
    <name type="scientific">Diversispora eburnea</name>
    <dbReference type="NCBI Taxonomy" id="1213867"/>
    <lineage>
        <taxon>Eukaryota</taxon>
        <taxon>Fungi</taxon>
        <taxon>Fungi incertae sedis</taxon>
        <taxon>Mucoromycota</taxon>
        <taxon>Glomeromycotina</taxon>
        <taxon>Glomeromycetes</taxon>
        <taxon>Diversisporales</taxon>
        <taxon>Diversisporaceae</taxon>
        <taxon>Diversispora</taxon>
    </lineage>
</organism>
<dbReference type="InterPro" id="IPR000719">
    <property type="entry name" value="Prot_kinase_dom"/>
</dbReference>
<comment type="caution">
    <text evidence="2">The sequence shown here is derived from an EMBL/GenBank/DDBJ whole genome shotgun (WGS) entry which is preliminary data.</text>
</comment>
<dbReference type="SUPFAM" id="SSF56112">
    <property type="entry name" value="Protein kinase-like (PK-like)"/>
    <property type="match status" value="1"/>
</dbReference>
<reference evidence="2" key="1">
    <citation type="submission" date="2021-06" db="EMBL/GenBank/DDBJ databases">
        <authorList>
            <person name="Kallberg Y."/>
            <person name="Tangrot J."/>
            <person name="Rosling A."/>
        </authorList>
    </citation>
    <scope>NUCLEOTIDE SEQUENCE</scope>
    <source>
        <strain evidence="2">AZ414A</strain>
    </source>
</reference>
<dbReference type="GO" id="GO:0005524">
    <property type="term" value="F:ATP binding"/>
    <property type="evidence" value="ECO:0007669"/>
    <property type="project" value="InterPro"/>
</dbReference>
<gene>
    <name evidence="2" type="ORF">DEBURN_LOCUS10361</name>
</gene>
<proteinExistence type="predicted"/>
<dbReference type="Gene3D" id="1.10.510.10">
    <property type="entry name" value="Transferase(Phosphotransferase) domain 1"/>
    <property type="match status" value="2"/>
</dbReference>
<dbReference type="InterPro" id="IPR001245">
    <property type="entry name" value="Ser-Thr/Tyr_kinase_cat_dom"/>
</dbReference>
<dbReference type="InterPro" id="IPR011009">
    <property type="entry name" value="Kinase-like_dom_sf"/>
</dbReference>
<dbReference type="OrthoDB" id="2353542at2759"/>
<keyword evidence="3" id="KW-1185">Reference proteome</keyword>
<feature type="non-terminal residue" evidence="2">
    <location>
        <position position="287"/>
    </location>
</feature>
<accession>A0A9N9CYH0</accession>